<reference evidence="1" key="1">
    <citation type="submission" date="2022-09" db="EMBL/GenBank/DDBJ databases">
        <authorList>
            <person name="Yuan C."/>
            <person name="Ke Z."/>
        </authorList>
    </citation>
    <scope>NUCLEOTIDE SEQUENCE</scope>
    <source>
        <strain evidence="1">LB-8</strain>
    </source>
</reference>
<dbReference type="RefSeq" id="WP_279300107.1">
    <property type="nucleotide sequence ID" value="NZ_JAOTIF010000040.1"/>
</dbReference>
<sequence>MEDLQVKFRDKEYKLSYEMEPINWINVYLVFVQDPYLINLVGRNFFHILQVTTELQNTYWYSSKKEHDKEANEFKRIVANAIRNKINE</sequence>
<dbReference type="EMBL" id="JAOTIF010000040">
    <property type="protein sequence ID" value="MCU7552669.1"/>
    <property type="molecule type" value="Genomic_DNA"/>
</dbReference>
<gene>
    <name evidence="1" type="ORF">OCK74_26350</name>
</gene>
<keyword evidence="2" id="KW-1185">Reference proteome</keyword>
<accession>A0A9X3BHP4</accession>
<organism evidence="1 2">
    <name type="scientific">Paraflavisolibacter caeni</name>
    <dbReference type="NCBI Taxonomy" id="2982496"/>
    <lineage>
        <taxon>Bacteria</taxon>
        <taxon>Pseudomonadati</taxon>
        <taxon>Bacteroidota</taxon>
        <taxon>Chitinophagia</taxon>
        <taxon>Chitinophagales</taxon>
        <taxon>Chitinophagaceae</taxon>
        <taxon>Paraflavisolibacter</taxon>
    </lineage>
</organism>
<comment type="caution">
    <text evidence="1">The sequence shown here is derived from an EMBL/GenBank/DDBJ whole genome shotgun (WGS) entry which is preliminary data.</text>
</comment>
<dbReference type="AlphaFoldDB" id="A0A9X3BHP4"/>
<evidence type="ECO:0000313" key="1">
    <source>
        <dbReference type="EMBL" id="MCU7552669.1"/>
    </source>
</evidence>
<reference evidence="1" key="2">
    <citation type="submission" date="2023-04" db="EMBL/GenBank/DDBJ databases">
        <title>Paracnuella aquatica gen. nov., sp. nov., a member of the family Chitinophagaceae isolated from a hot spring.</title>
        <authorList>
            <person name="Wang C."/>
        </authorList>
    </citation>
    <scope>NUCLEOTIDE SEQUENCE</scope>
    <source>
        <strain evidence="1">LB-8</strain>
    </source>
</reference>
<protein>
    <submittedName>
        <fullName evidence="1">Uncharacterized protein</fullName>
    </submittedName>
</protein>
<proteinExistence type="predicted"/>
<dbReference type="Proteomes" id="UP001155483">
    <property type="component" value="Unassembled WGS sequence"/>
</dbReference>
<evidence type="ECO:0000313" key="2">
    <source>
        <dbReference type="Proteomes" id="UP001155483"/>
    </source>
</evidence>
<name>A0A9X3BHP4_9BACT</name>